<organism evidence="1 2">
    <name type="scientific">Carpediemonas membranifera</name>
    <dbReference type="NCBI Taxonomy" id="201153"/>
    <lineage>
        <taxon>Eukaryota</taxon>
        <taxon>Metamonada</taxon>
        <taxon>Carpediemonas-like organisms</taxon>
        <taxon>Carpediemonas</taxon>
    </lineage>
</organism>
<dbReference type="InterPro" id="IPR012388">
    <property type="entry name" value="CABLES1/2"/>
</dbReference>
<sequence length="392" mass="42867">MSGRALDPLATQLPPSVFGDDDISQLSRSHTGEIELSRSRSASQAIMLPLAPRQGSGNIIAKPRGQPITVKIPHEDQEHLHRQVHEFLLGIRLESKHPRTKVAISSTDAEAGIDDFDDSPIPARRLLEFRTARSNGYLSSVVVLPHRRRRSGRHGPLELSHANLTRVKRRSQSHADLIKATGEYPMLLDDPSIELGGVRTVRLVLGGAIVSIAPYVGQKELKAAMNDVFRQRNPNLVGGIRLTQLRKMKKKMASLALDPTPAPWTPPSARAHLVDTSCILALSTVAAAAIYLENLIGRSRVDSDVRQVVACACILLATKFHEPYQKEKVGPLLHALSKLFGVPTDRIVSAEIPTWVALEFSLVLPPDVITAQMSRLVFLAGGDGEGEYDDII</sequence>
<accession>A0A8J6ASZ4</accession>
<keyword evidence="2" id="KW-1185">Reference proteome</keyword>
<dbReference type="OrthoDB" id="5353095at2759"/>
<dbReference type="InterPro" id="IPR036915">
    <property type="entry name" value="Cyclin-like_sf"/>
</dbReference>
<name>A0A8J6ASZ4_9EUKA</name>
<gene>
    <name evidence="1" type="ORF">J8273_3447</name>
</gene>
<dbReference type="SUPFAM" id="SSF47954">
    <property type="entry name" value="Cyclin-like"/>
    <property type="match status" value="1"/>
</dbReference>
<reference evidence="1" key="1">
    <citation type="submission" date="2021-05" db="EMBL/GenBank/DDBJ databases">
        <title>A free-living protist that lacks canonical eukaryotic 1 DNA replication and segregation systems.</title>
        <authorList>
            <person name="Salas-Leiva D.E."/>
            <person name="Tromer E.C."/>
            <person name="Curtis B.A."/>
            <person name="Jerlstrom-Hultqvist J."/>
            <person name="Kolisko M."/>
            <person name="Yi Z."/>
            <person name="Salas-Leiva J.S."/>
            <person name="Gallot-Lavallee L."/>
            <person name="Kops G.J.P.L."/>
            <person name="Archibald J.M."/>
            <person name="Simpson A.G.B."/>
            <person name="Roger A.J."/>
        </authorList>
    </citation>
    <scope>NUCLEOTIDE SEQUENCE</scope>
    <source>
        <strain evidence="1">BICM</strain>
    </source>
</reference>
<evidence type="ECO:0000313" key="2">
    <source>
        <dbReference type="Proteomes" id="UP000717585"/>
    </source>
</evidence>
<proteinExistence type="predicted"/>
<dbReference type="Proteomes" id="UP000717585">
    <property type="component" value="Unassembled WGS sequence"/>
</dbReference>
<dbReference type="EMBL" id="JAHDYR010000025">
    <property type="protein sequence ID" value="KAG9393313.1"/>
    <property type="molecule type" value="Genomic_DNA"/>
</dbReference>
<evidence type="ECO:0000313" key="1">
    <source>
        <dbReference type="EMBL" id="KAG9393313.1"/>
    </source>
</evidence>
<dbReference type="PANTHER" id="PTHR22896">
    <property type="entry name" value="CDK5 AND ABL1 ENZYME SUBSTRATE 1"/>
    <property type="match status" value="1"/>
</dbReference>
<comment type="caution">
    <text evidence="1">The sequence shown here is derived from an EMBL/GenBank/DDBJ whole genome shotgun (WGS) entry which is preliminary data.</text>
</comment>
<dbReference type="PANTHER" id="PTHR22896:SF0">
    <property type="entry name" value="CYCLIN N-TERMINAL DOMAIN-CONTAINING PROTEIN"/>
    <property type="match status" value="1"/>
</dbReference>
<dbReference type="AlphaFoldDB" id="A0A8J6ASZ4"/>
<dbReference type="GO" id="GO:0051726">
    <property type="term" value="P:regulation of cell cycle"/>
    <property type="evidence" value="ECO:0007669"/>
    <property type="project" value="InterPro"/>
</dbReference>
<protein>
    <submittedName>
        <fullName evidence="1">Cables2 protein</fullName>
    </submittedName>
</protein>